<evidence type="ECO:0000313" key="4">
    <source>
        <dbReference type="Proteomes" id="UP001642409"/>
    </source>
</evidence>
<name>A0AA86Q6L6_9EUKA</name>
<dbReference type="EMBL" id="CAXDID020000086">
    <property type="protein sequence ID" value="CAL6020598.1"/>
    <property type="molecule type" value="Genomic_DNA"/>
</dbReference>
<protein>
    <submittedName>
        <fullName evidence="3">Hypothetical_protein</fullName>
    </submittedName>
</protein>
<organism evidence="2">
    <name type="scientific">Hexamita inflata</name>
    <dbReference type="NCBI Taxonomy" id="28002"/>
    <lineage>
        <taxon>Eukaryota</taxon>
        <taxon>Metamonada</taxon>
        <taxon>Diplomonadida</taxon>
        <taxon>Hexamitidae</taxon>
        <taxon>Hexamitinae</taxon>
        <taxon>Hexamita</taxon>
    </lineage>
</organism>
<evidence type="ECO:0000313" key="3">
    <source>
        <dbReference type="EMBL" id="CAL6020598.1"/>
    </source>
</evidence>
<dbReference type="AlphaFoldDB" id="A0AA86Q6L6"/>
<evidence type="ECO:0000256" key="1">
    <source>
        <dbReference type="SAM" id="Coils"/>
    </source>
</evidence>
<reference evidence="2" key="1">
    <citation type="submission" date="2023-06" db="EMBL/GenBank/DDBJ databases">
        <authorList>
            <person name="Kurt Z."/>
        </authorList>
    </citation>
    <scope>NUCLEOTIDE SEQUENCE</scope>
</reference>
<dbReference type="Proteomes" id="UP001642409">
    <property type="component" value="Unassembled WGS sequence"/>
</dbReference>
<feature type="coiled-coil region" evidence="1">
    <location>
        <begin position="303"/>
        <end position="341"/>
    </location>
</feature>
<gene>
    <name evidence="3" type="ORF">HINF_LOCUS27619</name>
    <name evidence="2" type="ORF">HINF_LOCUS40940</name>
</gene>
<dbReference type="EMBL" id="CATOUU010000838">
    <property type="protein sequence ID" value="CAI9953295.1"/>
    <property type="molecule type" value="Genomic_DNA"/>
</dbReference>
<accession>A0AA86Q6L6</accession>
<comment type="caution">
    <text evidence="2">The sequence shown here is derived from an EMBL/GenBank/DDBJ whole genome shotgun (WGS) entry which is preliminary data.</text>
</comment>
<evidence type="ECO:0000313" key="2">
    <source>
        <dbReference type="EMBL" id="CAI9953295.1"/>
    </source>
</evidence>
<reference evidence="3 4" key="2">
    <citation type="submission" date="2024-07" db="EMBL/GenBank/DDBJ databases">
        <authorList>
            <person name="Akdeniz Z."/>
        </authorList>
    </citation>
    <scope>NUCLEOTIDE SEQUENCE [LARGE SCALE GENOMIC DNA]</scope>
</reference>
<keyword evidence="4" id="KW-1185">Reference proteome</keyword>
<sequence length="454" mass="52997">MSFQGVITFILMALLYIIYQSKLTKKSKLEVVKQIYAQIQPNIVYIFQKMHLVFQSKQFLYIKQKILQTSHKSAHIISNKSKQYLSLNATTKFVSFSEQLVKAAKEQIQAILASYQHQRHIISFFNELHSQHPIDVVHIHILNPPPILQNELSNQFAIKKENNNIFIISSVENLKKTIKQLNDMKINGLKPKFEIIVPELKKLFDDNERQQKQTEMELKITQMTTLHQNKENSFKQTQNQMEQQIRYNQQQIQELIQNNTQIQQNAEQNAYQVQCQAQQWVQSETTKFNNEKQQLIYQFNSQFQELQNQNQILQLQIDQQNAQLAAERTRADEQIDQNNTEVITPKIQSQQINDESNKTQIFINLNKFPEDTGLKLIKQLQKHIPTIIKAEPENKNVIVTVKATDAEDAVFTIRTMKIQGIKLQCELLNNETIMVEESESSSVVIEVSADDKEM</sequence>
<proteinExistence type="predicted"/>
<keyword evidence="1" id="KW-0175">Coiled coil</keyword>